<feature type="transmembrane region" description="Helical" evidence="1">
    <location>
        <begin position="114"/>
        <end position="135"/>
    </location>
</feature>
<sequence length="236" mass="27254">MCIFKGDKKSYSDIFYKKKCGLNSIIIAFGIALILLGVYYVKINPLPLIDGIGINENYSNGDLLWSEPLLERDVPIFMIIVICFAFYEDYIGNAYEILTFYNKEKFNVLIFSRWLVYTVMILFIALANVFIQYIYSIGSILDVLVLMMRFIPPILFISSLCLFMIVIFKNFIPAFVVSIIYVVLDQFSGGRLFKIFTLMGNSFFLENKSLFYINRLSLTFASVVFVYFACRKGSKI</sequence>
<feature type="transmembrane region" description="Helical" evidence="1">
    <location>
        <begin position="171"/>
        <end position="189"/>
    </location>
</feature>
<comment type="caution">
    <text evidence="2">The sequence shown here is derived from an EMBL/GenBank/DDBJ whole genome shotgun (WGS) entry which is preliminary data.</text>
</comment>
<evidence type="ECO:0000313" key="3">
    <source>
        <dbReference type="Proteomes" id="UP001108123"/>
    </source>
</evidence>
<protein>
    <recommendedName>
        <fullName evidence="4">ABC-2 family transporter protein</fullName>
    </recommendedName>
</protein>
<accession>A0A9Q4AE25</accession>
<feature type="transmembrane region" description="Helical" evidence="1">
    <location>
        <begin position="74"/>
        <end position="93"/>
    </location>
</feature>
<evidence type="ECO:0008006" key="4">
    <source>
        <dbReference type="Google" id="ProtNLM"/>
    </source>
</evidence>
<keyword evidence="3" id="KW-1185">Reference proteome</keyword>
<gene>
    <name evidence="2" type="ORF">L0P62_10045</name>
</gene>
<feature type="transmembrane region" description="Helical" evidence="1">
    <location>
        <begin position="21"/>
        <end position="41"/>
    </location>
</feature>
<evidence type="ECO:0000313" key="2">
    <source>
        <dbReference type="EMBL" id="MCG4565790.1"/>
    </source>
</evidence>
<reference evidence="2" key="1">
    <citation type="submission" date="2022-01" db="EMBL/GenBank/DDBJ databases">
        <title>Collection of gut derived symbiotic bacterial strains cultured from healthy donors.</title>
        <authorList>
            <person name="Lin H."/>
            <person name="Kohout C."/>
            <person name="Waligurski E."/>
            <person name="Pamer E.G."/>
        </authorList>
    </citation>
    <scope>NUCLEOTIDE SEQUENCE</scope>
    <source>
        <strain evidence="2">MSK.14.39</strain>
    </source>
</reference>
<keyword evidence="1" id="KW-0472">Membrane</keyword>
<dbReference type="EMBL" id="JAKNID010000053">
    <property type="protein sequence ID" value="MCG4565790.1"/>
    <property type="molecule type" value="Genomic_DNA"/>
</dbReference>
<organism evidence="2 3">
    <name type="scientific">Anaerosalibacter bizertensis</name>
    <dbReference type="NCBI Taxonomy" id="932217"/>
    <lineage>
        <taxon>Bacteria</taxon>
        <taxon>Bacillati</taxon>
        <taxon>Bacillota</taxon>
        <taxon>Tissierellia</taxon>
        <taxon>Tissierellales</taxon>
        <taxon>Sporanaerobacteraceae</taxon>
        <taxon>Anaerosalibacter</taxon>
    </lineage>
</organism>
<proteinExistence type="predicted"/>
<dbReference type="AlphaFoldDB" id="A0A9Q4AE25"/>
<name>A0A9Q4AE25_9FIRM</name>
<dbReference type="Proteomes" id="UP001108123">
    <property type="component" value="Unassembled WGS sequence"/>
</dbReference>
<evidence type="ECO:0000256" key="1">
    <source>
        <dbReference type="SAM" id="Phobius"/>
    </source>
</evidence>
<keyword evidence="1" id="KW-1133">Transmembrane helix</keyword>
<keyword evidence="1" id="KW-0812">Transmembrane</keyword>
<dbReference type="RefSeq" id="WP_226808392.1">
    <property type="nucleotide sequence ID" value="NZ_JAJBNW010000054.1"/>
</dbReference>
<feature type="transmembrane region" description="Helical" evidence="1">
    <location>
        <begin position="147"/>
        <end position="166"/>
    </location>
</feature>
<feature type="transmembrane region" description="Helical" evidence="1">
    <location>
        <begin position="209"/>
        <end position="230"/>
    </location>
</feature>